<accession>A0A015LCZ1</accession>
<dbReference type="CDD" id="cd00052">
    <property type="entry name" value="EH"/>
    <property type="match status" value="3"/>
</dbReference>
<keyword evidence="2" id="KW-0175">Coiled coil</keyword>
<dbReference type="InterPro" id="IPR000261">
    <property type="entry name" value="EH_dom"/>
</dbReference>
<dbReference type="OrthoDB" id="524326at2759"/>
<evidence type="ECO:0000256" key="3">
    <source>
        <dbReference type="SAM" id="MobiDB-lite"/>
    </source>
</evidence>
<dbReference type="InterPro" id="IPR015940">
    <property type="entry name" value="UBA"/>
</dbReference>
<feature type="compositionally biased region" description="Polar residues" evidence="3">
    <location>
        <begin position="1081"/>
        <end position="1103"/>
    </location>
</feature>
<sequence length="1148" mass="127443">MDLSRSPSLIKTKGPEITLSSEEKRVYSQLFQVADEENKGVISGQNAVKLFVKSHLPSSVLSNIWQIADNENKGFLTQQTFSVALKLIAQVQSGKSPDPSNLNAEVPVPRFEGIDIEPYEKPGQIITDEDREKYKDMFYKLNPINGILEGGKAKEFFMRSKLNVEKLGQIWTLADTKVRGKLDLPEFIIAMHLIQQTMKGSIKTLPSELPNGFYEMASGTEINTPASPPIFARNLSSPRPGQSPVTRHMTLDSGTITPSIFQDNSWDVTEREKASFDRLFDEENKNGYITGEGAANFFMKSKLHHDQLAQIWDLADINKSGRLSRDEFAVAMHLITKKMAGVPLPTRLPDSLIPPSMRPVTASPFNDLKRSTTMSNKPSRPHTSQPSESDLFFESLQSLQHTAAASPSPFFSSTASQSGNEFDLLGDTDISTKIALESGEIKNYKLQSENLNKAITDLKTNRENVDSNISSLVTQKQDMMTQLSQIRTLYESEAKAMREVQAKYELEHESVERARQELLQAENAFKALQSERDQLQANIQKDRDETLDIKRRMRIIEEETVSIKIEIEKYKKDEKQQKGILDINRKQLSAVEGEKEKAFKTLQGFEDKNLSSDEINDPFGNGAFTPLAFNPSNTTQGPGISTSQPIVDFNDFQKPSNHSHHGSLSSISGSRVKRSMSNTSTASNSTLGTSSIKSAPLNNNKSDELSFDKPITVASSKPSEFENFLSDQILNTPQEITANAENNKVNPFDSTFNDPFGVVSNDQTNKSIQNTEESTAKQDIFKESEKSEADPFANINNVPTPGKPVSNNDDLNSDSFTKEFPSIEELEASMTNASNSGFDNNFNSLITNNEKKDDNLMNVNNLMETIQNEKSDNTFSIGTTAEAVSVNNMEINTDNKDTNNTSNKESESPFSILADSTESAETAFPPLQDPDAWVSIESSKSFAPQDEFDAAFGDLTEAKVTKTPPIEFDTGFDDADFEEDVNFTFDTPTTLTKSSSTSNNNTLTSFKTNNFAKSSLDFDKDENLFDDFDPFPPNAPSSNKPKANLDAAFGGISAEPSKTNFDDFGFDDAFSEFMPADKKSTTNTSIKASTSSQPKLQPTTPANSIEDDDIDDVKRLLVMGYSRDRIVKALEQNNYDFEKSLNFLVENS</sequence>
<feature type="domain" description="EH" evidence="5">
    <location>
        <begin position="130"/>
        <end position="220"/>
    </location>
</feature>
<feature type="region of interest" description="Disordered" evidence="3">
    <location>
        <begin position="1081"/>
        <end position="1107"/>
    </location>
</feature>
<dbReference type="Gene3D" id="1.10.8.10">
    <property type="entry name" value="DNA helicase RuvA subunit, C-terminal domain"/>
    <property type="match status" value="1"/>
</dbReference>
<feature type="region of interest" description="Disordered" evidence="3">
    <location>
        <begin position="353"/>
        <end position="389"/>
    </location>
</feature>
<feature type="domain" description="EF-hand" evidence="6">
    <location>
        <begin position="303"/>
        <end position="338"/>
    </location>
</feature>
<feature type="region of interest" description="Disordered" evidence="3">
    <location>
        <begin position="621"/>
        <end position="704"/>
    </location>
</feature>
<feature type="compositionally biased region" description="Polar residues" evidence="3">
    <location>
        <begin position="630"/>
        <end position="645"/>
    </location>
</feature>
<dbReference type="GO" id="GO:0005509">
    <property type="term" value="F:calcium ion binding"/>
    <property type="evidence" value="ECO:0007669"/>
    <property type="project" value="InterPro"/>
</dbReference>
<dbReference type="InterPro" id="IPR009060">
    <property type="entry name" value="UBA-like_sf"/>
</dbReference>
<dbReference type="PANTHER" id="PTHR11216:SF170">
    <property type="entry name" value="DYNAMIN ASSOCIATED PROTEIN 160, ISOFORM D"/>
    <property type="match status" value="1"/>
</dbReference>
<keyword evidence="1" id="KW-0106">Calcium</keyword>
<dbReference type="Proteomes" id="UP000022910">
    <property type="component" value="Unassembled WGS sequence"/>
</dbReference>
<reference evidence="7 8" key="1">
    <citation type="submission" date="2014-02" db="EMBL/GenBank/DDBJ databases">
        <title>Single nucleus genome sequencing reveals high similarity among nuclei of an endomycorrhizal fungus.</title>
        <authorList>
            <person name="Lin K."/>
            <person name="Geurts R."/>
            <person name="Zhang Z."/>
            <person name="Limpens E."/>
            <person name="Saunders D.G."/>
            <person name="Mu D."/>
            <person name="Pang E."/>
            <person name="Cao H."/>
            <person name="Cha H."/>
            <person name="Lin T."/>
            <person name="Zhou Q."/>
            <person name="Shang Y."/>
            <person name="Li Y."/>
            <person name="Ivanov S."/>
            <person name="Sharma T."/>
            <person name="Velzen R.V."/>
            <person name="Ruijter N.D."/>
            <person name="Aanen D.K."/>
            <person name="Win J."/>
            <person name="Kamoun S."/>
            <person name="Bisseling T."/>
            <person name="Huang S."/>
        </authorList>
    </citation>
    <scope>NUCLEOTIDE SEQUENCE [LARGE SCALE GENOMIC DNA]</scope>
    <source>
        <strain evidence="8">DAOM197198w</strain>
    </source>
</reference>
<dbReference type="SMART" id="SM00054">
    <property type="entry name" value="EFh"/>
    <property type="match status" value="4"/>
</dbReference>
<dbReference type="InterPro" id="IPR018247">
    <property type="entry name" value="EF_Hand_1_Ca_BS"/>
</dbReference>
<dbReference type="GO" id="GO:0005737">
    <property type="term" value="C:cytoplasm"/>
    <property type="evidence" value="ECO:0007669"/>
    <property type="project" value="TreeGrafter"/>
</dbReference>
<dbReference type="Pfam" id="PF12763">
    <property type="entry name" value="EH"/>
    <property type="match status" value="3"/>
</dbReference>
<dbReference type="SMART" id="SM00165">
    <property type="entry name" value="UBA"/>
    <property type="match status" value="1"/>
</dbReference>
<feature type="compositionally biased region" description="Polar residues" evidence="3">
    <location>
        <begin position="794"/>
        <end position="812"/>
    </location>
</feature>
<dbReference type="PROSITE" id="PS50222">
    <property type="entry name" value="EF_HAND_2"/>
    <property type="match status" value="1"/>
</dbReference>
<dbReference type="PROSITE" id="PS50031">
    <property type="entry name" value="EH"/>
    <property type="match status" value="3"/>
</dbReference>
<gene>
    <name evidence="7" type="ORF">RirG_087620</name>
</gene>
<evidence type="ECO:0000259" key="4">
    <source>
        <dbReference type="PROSITE" id="PS50030"/>
    </source>
</evidence>
<feature type="domain" description="UBA" evidence="4">
    <location>
        <begin position="1105"/>
        <end position="1147"/>
    </location>
</feature>
<feature type="coiled-coil region" evidence="2">
    <location>
        <begin position="441"/>
        <end position="468"/>
    </location>
</feature>
<evidence type="ECO:0000259" key="5">
    <source>
        <dbReference type="PROSITE" id="PS50031"/>
    </source>
</evidence>
<protein>
    <submittedName>
        <fullName evidence="7">Ede1p</fullName>
    </submittedName>
</protein>
<feature type="coiled-coil region" evidence="2">
    <location>
        <begin position="497"/>
        <end position="545"/>
    </location>
</feature>
<dbReference type="OMA" id="MSKFTPT"/>
<dbReference type="GO" id="GO:0006897">
    <property type="term" value="P:endocytosis"/>
    <property type="evidence" value="ECO:0007669"/>
    <property type="project" value="TreeGrafter"/>
</dbReference>
<dbReference type="PROSITE" id="PS50030">
    <property type="entry name" value="UBA"/>
    <property type="match status" value="1"/>
</dbReference>
<feature type="region of interest" description="Disordered" evidence="3">
    <location>
        <begin position="783"/>
        <end position="812"/>
    </location>
</feature>
<evidence type="ECO:0000259" key="6">
    <source>
        <dbReference type="PROSITE" id="PS50222"/>
    </source>
</evidence>
<feature type="compositionally biased region" description="Low complexity" evidence="3">
    <location>
        <begin position="662"/>
        <end position="691"/>
    </location>
</feature>
<dbReference type="HOGENOM" id="CLU_281072_0_0_1"/>
<keyword evidence="8" id="KW-1185">Reference proteome</keyword>
<organism evidence="7 8">
    <name type="scientific">Rhizophagus irregularis (strain DAOM 197198w)</name>
    <name type="common">Glomus intraradices</name>
    <dbReference type="NCBI Taxonomy" id="1432141"/>
    <lineage>
        <taxon>Eukaryota</taxon>
        <taxon>Fungi</taxon>
        <taxon>Fungi incertae sedis</taxon>
        <taxon>Mucoromycota</taxon>
        <taxon>Glomeromycotina</taxon>
        <taxon>Glomeromycetes</taxon>
        <taxon>Glomerales</taxon>
        <taxon>Glomeraceae</taxon>
        <taxon>Rhizophagus</taxon>
    </lineage>
</organism>
<feature type="compositionally biased region" description="Polar residues" evidence="3">
    <location>
        <begin position="371"/>
        <end position="388"/>
    </location>
</feature>
<dbReference type="SUPFAM" id="SSF46934">
    <property type="entry name" value="UBA-like"/>
    <property type="match status" value="1"/>
</dbReference>
<dbReference type="SUPFAM" id="SSF47473">
    <property type="entry name" value="EF-hand"/>
    <property type="match status" value="3"/>
</dbReference>
<dbReference type="STRING" id="1432141.A0A015LCZ1"/>
<proteinExistence type="predicted"/>
<dbReference type="PANTHER" id="PTHR11216">
    <property type="entry name" value="EH DOMAIN"/>
    <property type="match status" value="1"/>
</dbReference>
<feature type="domain" description="EH" evidence="5">
    <location>
        <begin position="272"/>
        <end position="359"/>
    </location>
</feature>
<dbReference type="Gene3D" id="1.10.238.10">
    <property type="entry name" value="EF-hand"/>
    <property type="match status" value="3"/>
</dbReference>
<evidence type="ECO:0000313" key="8">
    <source>
        <dbReference type="Proteomes" id="UP000022910"/>
    </source>
</evidence>
<dbReference type="SMART" id="SM00027">
    <property type="entry name" value="EH"/>
    <property type="match status" value="3"/>
</dbReference>
<comment type="caution">
    <text evidence="7">The sequence shown here is derived from an EMBL/GenBank/DDBJ whole genome shotgun (WGS) entry which is preliminary data.</text>
</comment>
<evidence type="ECO:0000256" key="1">
    <source>
        <dbReference type="ARBA" id="ARBA00022837"/>
    </source>
</evidence>
<dbReference type="PROSITE" id="PS00018">
    <property type="entry name" value="EF_HAND_1"/>
    <property type="match status" value="1"/>
</dbReference>
<feature type="domain" description="EH" evidence="5">
    <location>
        <begin position="23"/>
        <end position="102"/>
    </location>
</feature>
<name>A0A015LCZ1_RHIIW</name>
<dbReference type="EMBL" id="JEMT01016595">
    <property type="protein sequence ID" value="EXX70411.1"/>
    <property type="molecule type" value="Genomic_DNA"/>
</dbReference>
<dbReference type="AlphaFoldDB" id="A0A015LCZ1"/>
<evidence type="ECO:0000313" key="7">
    <source>
        <dbReference type="EMBL" id="EXX70411.1"/>
    </source>
</evidence>
<dbReference type="InterPro" id="IPR011992">
    <property type="entry name" value="EF-hand-dom_pair"/>
</dbReference>
<dbReference type="GO" id="GO:0005886">
    <property type="term" value="C:plasma membrane"/>
    <property type="evidence" value="ECO:0007669"/>
    <property type="project" value="TreeGrafter"/>
</dbReference>
<dbReference type="GO" id="GO:0016197">
    <property type="term" value="P:endosomal transport"/>
    <property type="evidence" value="ECO:0007669"/>
    <property type="project" value="TreeGrafter"/>
</dbReference>
<evidence type="ECO:0000256" key="2">
    <source>
        <dbReference type="SAM" id="Coils"/>
    </source>
</evidence>
<dbReference type="InterPro" id="IPR002048">
    <property type="entry name" value="EF_hand_dom"/>
</dbReference>